<organism evidence="1">
    <name type="scientific">Arundo donax</name>
    <name type="common">Giant reed</name>
    <name type="synonym">Donax arundinaceus</name>
    <dbReference type="NCBI Taxonomy" id="35708"/>
    <lineage>
        <taxon>Eukaryota</taxon>
        <taxon>Viridiplantae</taxon>
        <taxon>Streptophyta</taxon>
        <taxon>Embryophyta</taxon>
        <taxon>Tracheophyta</taxon>
        <taxon>Spermatophyta</taxon>
        <taxon>Magnoliopsida</taxon>
        <taxon>Liliopsida</taxon>
        <taxon>Poales</taxon>
        <taxon>Poaceae</taxon>
        <taxon>PACMAD clade</taxon>
        <taxon>Arundinoideae</taxon>
        <taxon>Arundineae</taxon>
        <taxon>Arundo</taxon>
    </lineage>
</organism>
<reference evidence="1" key="2">
    <citation type="journal article" date="2015" name="Data Brief">
        <title>Shoot transcriptome of the giant reed, Arundo donax.</title>
        <authorList>
            <person name="Barrero R.A."/>
            <person name="Guerrero F.D."/>
            <person name="Moolhuijzen P."/>
            <person name="Goolsby J.A."/>
            <person name="Tidwell J."/>
            <person name="Bellgard S.E."/>
            <person name="Bellgard M.I."/>
        </authorList>
    </citation>
    <scope>NUCLEOTIDE SEQUENCE</scope>
    <source>
        <tissue evidence="1">Shoot tissue taken approximately 20 cm above the soil surface</tissue>
    </source>
</reference>
<protein>
    <submittedName>
        <fullName evidence="1">Uncharacterized protein</fullName>
    </submittedName>
</protein>
<proteinExistence type="predicted"/>
<accession>A0A0A9EAU5</accession>
<dbReference type="EMBL" id="GBRH01204808">
    <property type="protein sequence ID" value="JAD93087.1"/>
    <property type="molecule type" value="Transcribed_RNA"/>
</dbReference>
<sequence length="52" mass="6041">MELVHRMQPSKQSSVICMPGLFTQYFLQEMKISKVVRLGLLRNLKELLGSMM</sequence>
<reference evidence="1" key="1">
    <citation type="submission" date="2014-09" db="EMBL/GenBank/DDBJ databases">
        <authorList>
            <person name="Magalhaes I.L.F."/>
            <person name="Oliveira U."/>
            <person name="Santos F.R."/>
            <person name="Vidigal T.H.D.A."/>
            <person name="Brescovit A.D."/>
            <person name="Santos A.J."/>
        </authorList>
    </citation>
    <scope>NUCLEOTIDE SEQUENCE</scope>
    <source>
        <tissue evidence="1">Shoot tissue taken approximately 20 cm above the soil surface</tissue>
    </source>
</reference>
<dbReference type="AlphaFoldDB" id="A0A0A9EAU5"/>
<evidence type="ECO:0000313" key="1">
    <source>
        <dbReference type="EMBL" id="JAD93087.1"/>
    </source>
</evidence>
<name>A0A0A9EAU5_ARUDO</name>